<gene>
    <name evidence="9" type="ORF">CEUTPL_LOCUS7358</name>
</gene>
<evidence type="ECO:0000256" key="3">
    <source>
        <dbReference type="ARBA" id="ARBA00022692"/>
    </source>
</evidence>
<evidence type="ECO:0000313" key="9">
    <source>
        <dbReference type="EMBL" id="CAG9766786.1"/>
    </source>
</evidence>
<evidence type="ECO:0000256" key="8">
    <source>
        <dbReference type="SAM" id="MobiDB-lite"/>
    </source>
</evidence>
<dbReference type="GO" id="GO:0023041">
    <property type="term" value="P:neuronal signal transduction"/>
    <property type="evidence" value="ECO:0007669"/>
    <property type="project" value="InterPro"/>
</dbReference>
<feature type="region of interest" description="Disordered" evidence="8">
    <location>
        <begin position="800"/>
        <end position="864"/>
    </location>
</feature>
<evidence type="ECO:0000256" key="5">
    <source>
        <dbReference type="ARBA" id="ARBA00022989"/>
    </source>
</evidence>
<comment type="subcellular location">
    <subcellularLocation>
        <location evidence="1">Nucleus membrane</location>
        <topology evidence="1">Multi-pass membrane protein</topology>
    </subcellularLocation>
    <subcellularLocation>
        <location evidence="2">Rough endoplasmic reticulum membrane</location>
        <topology evidence="2">Multi-pass membrane protein</topology>
    </subcellularLocation>
</comment>
<dbReference type="GO" id="GO:0031965">
    <property type="term" value="C:nuclear membrane"/>
    <property type="evidence" value="ECO:0007669"/>
    <property type="project" value="UniProtKB-SubCell"/>
</dbReference>
<evidence type="ECO:0000256" key="2">
    <source>
        <dbReference type="ARBA" id="ARBA00004269"/>
    </source>
</evidence>
<evidence type="ECO:0000256" key="6">
    <source>
        <dbReference type="ARBA" id="ARBA00023136"/>
    </source>
</evidence>
<feature type="region of interest" description="Disordered" evidence="8">
    <location>
        <begin position="1"/>
        <end position="25"/>
    </location>
</feature>
<dbReference type="AlphaFoldDB" id="A0A9N9QPK3"/>
<keyword evidence="7" id="KW-0539">Nucleus</keyword>
<keyword evidence="10" id="KW-1185">Reference proteome</keyword>
<evidence type="ECO:0000256" key="7">
    <source>
        <dbReference type="ARBA" id="ARBA00023242"/>
    </source>
</evidence>
<sequence>MAALQLSVQSNSVSSSSESEESIPQWKKDLIARLRNQNRKSDERLWIDHHSPHHHPHPRTDLVYPMSPENGFGKDPPSDSPASSDSEDLHYGPGIVNRLRNKYLSLALRESNNRPTILRKATSLENLLDDDGGEETEKEDIRLFARRNGGQDGANRYRSSSRRQDMKRARSVEVISRTNHEEELTMTSSVTAKINNRQSLHEDMLTNINENKGVLIENTKSYKKPVSIENGTEDSSEKYSRKINRPKRISPLLNEREKPPVDVVKHAKLIFEKRPETRTKKPVQTGEVAAKVDSFNDIIVKTKVALKSTKPAIKTQKPVLHDKPKSNTHHHAKPVAKPVIISEELVKPKTLELKSSKQKGFNSLPSPIPDVRVDIKHQDGTNPRNNLLNYLSETPDLILTSSPLPKITSPTYRKKSTQTFIEEERNRSLEHPEATNKFISPVHSPTKIFNQKQSSLNFNREDELDCLGMKMISPISQKNITKNSASSVFNFLNASIDQKHLPLTKKNGVEQKSLIESELNGFGNSNKIKVILSPIEAEKNLRNSVKFSEEPVIVVTEVDVQKLSPDVATKNLNANKSWQNLGNIVEKQSSIFENLSKNEHFTKTKTVSSDSEPTRQDLISVEPSEEVILESDKLDKIEIIIDPKKSASDSNKSSIVDPVSEDKSKVVLPKKTKSRQEESAVAVFNFTSRKDVPDYISNDTSRAPMRPVIPKPDEPGIKLLPEALLTNFKEIQEVWEEDELIKTLEARPPSPCDVTFINDNVLIEGKSSLTQSTSKRMKLKISFIDDAEIYEYPSESSMLLEDSQERSIPGTSQVGQTIPTLSGSSLSSYTPKTTEDFQLGITKSFQEPPPLSPKPVETQEDQQTVLEEVEQPVLFSSGSTSDILF</sequence>
<dbReference type="EMBL" id="OU892279">
    <property type="protein sequence ID" value="CAG9766786.1"/>
    <property type="molecule type" value="Genomic_DNA"/>
</dbReference>
<dbReference type="GO" id="GO:0008017">
    <property type="term" value="F:microtubule binding"/>
    <property type="evidence" value="ECO:0007669"/>
    <property type="project" value="TreeGrafter"/>
</dbReference>
<evidence type="ECO:0000313" key="10">
    <source>
        <dbReference type="Proteomes" id="UP001152799"/>
    </source>
</evidence>
<reference evidence="9" key="1">
    <citation type="submission" date="2022-01" db="EMBL/GenBank/DDBJ databases">
        <authorList>
            <person name="King R."/>
        </authorList>
    </citation>
    <scope>NUCLEOTIDE SEQUENCE</scope>
</reference>
<dbReference type="OrthoDB" id="6517071at2759"/>
<dbReference type="Proteomes" id="UP001152799">
    <property type="component" value="Chromosome 3"/>
</dbReference>
<proteinExistence type="predicted"/>
<organism evidence="9 10">
    <name type="scientific">Ceutorhynchus assimilis</name>
    <name type="common">cabbage seed weevil</name>
    <dbReference type="NCBI Taxonomy" id="467358"/>
    <lineage>
        <taxon>Eukaryota</taxon>
        <taxon>Metazoa</taxon>
        <taxon>Ecdysozoa</taxon>
        <taxon>Arthropoda</taxon>
        <taxon>Hexapoda</taxon>
        <taxon>Insecta</taxon>
        <taxon>Pterygota</taxon>
        <taxon>Neoptera</taxon>
        <taxon>Endopterygota</taxon>
        <taxon>Coleoptera</taxon>
        <taxon>Polyphaga</taxon>
        <taxon>Cucujiformia</taxon>
        <taxon>Curculionidae</taxon>
        <taxon>Ceutorhynchinae</taxon>
        <taxon>Ceutorhynchus</taxon>
    </lineage>
</organism>
<accession>A0A9N9QPK3</accession>
<dbReference type="GO" id="GO:0030867">
    <property type="term" value="C:rough endoplasmic reticulum membrane"/>
    <property type="evidence" value="ECO:0007669"/>
    <property type="project" value="UniProtKB-SubCell"/>
</dbReference>
<feature type="region of interest" description="Disordered" evidence="8">
    <location>
        <begin position="48"/>
        <end position="93"/>
    </location>
</feature>
<evidence type="ECO:0000256" key="1">
    <source>
        <dbReference type="ARBA" id="ARBA00004232"/>
    </source>
</evidence>
<dbReference type="GO" id="GO:0006935">
    <property type="term" value="P:chemotaxis"/>
    <property type="evidence" value="ECO:0007669"/>
    <property type="project" value="TreeGrafter"/>
</dbReference>
<protein>
    <submittedName>
        <fullName evidence="9">Uncharacterized protein</fullName>
    </submittedName>
</protein>
<keyword evidence="4" id="KW-0256">Endoplasmic reticulum</keyword>
<dbReference type="InterPro" id="IPR019130">
    <property type="entry name" value="Macoilin"/>
</dbReference>
<dbReference type="PANTHER" id="PTHR13289">
    <property type="entry name" value="PROTEIN PHOSPHATASE 1-BINDING PROTEIN BIFOCAL"/>
    <property type="match status" value="1"/>
</dbReference>
<feature type="compositionally biased region" description="Polar residues" evidence="8">
    <location>
        <begin position="809"/>
        <end position="832"/>
    </location>
</feature>
<keyword evidence="6" id="KW-0472">Membrane</keyword>
<evidence type="ECO:0000256" key="4">
    <source>
        <dbReference type="ARBA" id="ARBA00022824"/>
    </source>
</evidence>
<keyword evidence="3" id="KW-0812">Transmembrane</keyword>
<name>A0A9N9QPK3_9CUCU</name>
<feature type="region of interest" description="Disordered" evidence="8">
    <location>
        <begin position="149"/>
        <end position="168"/>
    </location>
</feature>
<keyword evidence="5" id="KW-1133">Transmembrane helix</keyword>
<feature type="compositionally biased region" description="Low complexity" evidence="8">
    <location>
        <begin position="1"/>
        <end position="17"/>
    </location>
</feature>
<dbReference type="PANTHER" id="PTHR13289:SF3">
    <property type="entry name" value="BIFOCAL, ISOFORM F"/>
    <property type="match status" value="1"/>
</dbReference>